<dbReference type="AlphaFoldDB" id="A0A2G5BBS2"/>
<gene>
    <name evidence="1" type="ORF">COEREDRAFT_92465</name>
</gene>
<sequence length="69" mass="8083">MAKFVPFNGKGLAYFNRVDNGHICNFCGKKMKTFQLYESHWPKCTGVCKERKLKPFPLPKYPHVRSSFK</sequence>
<organism evidence="1 2">
    <name type="scientific">Coemansia reversa (strain ATCC 12441 / NRRL 1564)</name>
    <dbReference type="NCBI Taxonomy" id="763665"/>
    <lineage>
        <taxon>Eukaryota</taxon>
        <taxon>Fungi</taxon>
        <taxon>Fungi incertae sedis</taxon>
        <taxon>Zoopagomycota</taxon>
        <taxon>Kickxellomycotina</taxon>
        <taxon>Kickxellomycetes</taxon>
        <taxon>Kickxellales</taxon>
        <taxon>Kickxellaceae</taxon>
        <taxon>Coemansia</taxon>
    </lineage>
</organism>
<name>A0A2G5BBS2_COERN</name>
<reference evidence="1 2" key="1">
    <citation type="journal article" date="2015" name="Genome Biol. Evol.">
        <title>Phylogenomic analyses indicate that early fungi evolved digesting cell walls of algal ancestors of land plants.</title>
        <authorList>
            <person name="Chang Y."/>
            <person name="Wang S."/>
            <person name="Sekimoto S."/>
            <person name="Aerts A.L."/>
            <person name="Choi C."/>
            <person name="Clum A."/>
            <person name="LaButti K.M."/>
            <person name="Lindquist E.A."/>
            <person name="Yee Ngan C."/>
            <person name="Ohm R.A."/>
            <person name="Salamov A.A."/>
            <person name="Grigoriev I.V."/>
            <person name="Spatafora J.W."/>
            <person name="Berbee M.L."/>
        </authorList>
    </citation>
    <scope>NUCLEOTIDE SEQUENCE [LARGE SCALE GENOMIC DNA]</scope>
    <source>
        <strain evidence="1 2">NRRL 1564</strain>
    </source>
</reference>
<proteinExistence type="predicted"/>
<dbReference type="Proteomes" id="UP000242474">
    <property type="component" value="Unassembled WGS sequence"/>
</dbReference>
<protein>
    <submittedName>
        <fullName evidence="1">Uncharacterized protein</fullName>
    </submittedName>
</protein>
<evidence type="ECO:0000313" key="2">
    <source>
        <dbReference type="Proteomes" id="UP000242474"/>
    </source>
</evidence>
<dbReference type="EMBL" id="KZ303499">
    <property type="protein sequence ID" value="PIA16442.1"/>
    <property type="molecule type" value="Genomic_DNA"/>
</dbReference>
<evidence type="ECO:0000313" key="1">
    <source>
        <dbReference type="EMBL" id="PIA16442.1"/>
    </source>
</evidence>
<accession>A0A2G5BBS2</accession>
<dbReference type="OrthoDB" id="5583592at2759"/>
<keyword evidence="2" id="KW-1185">Reference proteome</keyword>